<evidence type="ECO:0000256" key="2">
    <source>
        <dbReference type="SAM" id="SignalP"/>
    </source>
</evidence>
<comment type="caution">
    <text evidence="3">The sequence shown here is derived from an EMBL/GenBank/DDBJ whole genome shotgun (WGS) entry which is preliminary data.</text>
</comment>
<reference evidence="3 4" key="1">
    <citation type="submission" date="2024-03" db="EMBL/GenBank/DDBJ databases">
        <title>Novel species of the genus Variovorax.</title>
        <authorList>
            <person name="Liu Q."/>
            <person name="Xin Y.-H."/>
        </authorList>
    </citation>
    <scope>NUCLEOTIDE SEQUENCE [LARGE SCALE GENOMIC DNA]</scope>
    <source>
        <strain evidence="3 4">KACC 18501</strain>
    </source>
</reference>
<evidence type="ECO:0000313" key="3">
    <source>
        <dbReference type="EMBL" id="MEJ8822269.1"/>
    </source>
</evidence>
<sequence length="118" mass="12192">MKHARSRIPLALALALLAAAASTASAQPYDAAQQRYDQTIARCNSANLPRPQRNACIRDAGIALARARGGQPTGSPDTIPDSRSTVIGPNGTARSGADSDSTYTSRDGRAVIVPPAGH</sequence>
<feature type="signal peptide" evidence="2">
    <location>
        <begin position="1"/>
        <end position="26"/>
    </location>
</feature>
<keyword evidence="2" id="KW-0732">Signal</keyword>
<organism evidence="3 4">
    <name type="scientific">Variovorax humicola</name>
    <dbReference type="NCBI Taxonomy" id="1769758"/>
    <lineage>
        <taxon>Bacteria</taxon>
        <taxon>Pseudomonadati</taxon>
        <taxon>Pseudomonadota</taxon>
        <taxon>Betaproteobacteria</taxon>
        <taxon>Burkholderiales</taxon>
        <taxon>Comamonadaceae</taxon>
        <taxon>Variovorax</taxon>
    </lineage>
</organism>
<dbReference type="Proteomes" id="UP001363010">
    <property type="component" value="Unassembled WGS sequence"/>
</dbReference>
<name>A0ABU8VWR9_9BURK</name>
<keyword evidence="4" id="KW-1185">Reference proteome</keyword>
<feature type="chain" id="PRO_5046237978" evidence="2">
    <location>
        <begin position="27"/>
        <end position="118"/>
    </location>
</feature>
<dbReference type="RefSeq" id="WP_340363318.1">
    <property type="nucleotide sequence ID" value="NZ_JBBKZV010000004.1"/>
</dbReference>
<feature type="compositionally biased region" description="Polar residues" evidence="1">
    <location>
        <begin position="73"/>
        <end position="87"/>
    </location>
</feature>
<evidence type="ECO:0000313" key="4">
    <source>
        <dbReference type="Proteomes" id="UP001363010"/>
    </source>
</evidence>
<gene>
    <name evidence="3" type="ORF">WKW80_09490</name>
</gene>
<evidence type="ECO:0000256" key="1">
    <source>
        <dbReference type="SAM" id="MobiDB-lite"/>
    </source>
</evidence>
<accession>A0ABU8VWR9</accession>
<protein>
    <submittedName>
        <fullName evidence="3">Uncharacterized protein</fullName>
    </submittedName>
</protein>
<proteinExistence type="predicted"/>
<dbReference type="EMBL" id="JBBKZV010000004">
    <property type="protein sequence ID" value="MEJ8822269.1"/>
    <property type="molecule type" value="Genomic_DNA"/>
</dbReference>
<feature type="region of interest" description="Disordered" evidence="1">
    <location>
        <begin position="67"/>
        <end position="118"/>
    </location>
</feature>